<reference evidence="5" key="1">
    <citation type="submission" date="2018-06" db="EMBL/GenBank/DDBJ databases">
        <title>Genome assembly of Danube salmon.</title>
        <authorList>
            <person name="Macqueen D.J."/>
            <person name="Gundappa M.K."/>
        </authorList>
    </citation>
    <scope>NUCLEOTIDE SEQUENCE [LARGE SCALE GENOMIC DNA]</scope>
</reference>
<reference evidence="4" key="2">
    <citation type="submission" date="2025-08" db="UniProtKB">
        <authorList>
            <consortium name="Ensembl"/>
        </authorList>
    </citation>
    <scope>IDENTIFICATION</scope>
</reference>
<dbReference type="PROSITE" id="PS51257">
    <property type="entry name" value="PROKAR_LIPOPROTEIN"/>
    <property type="match status" value="1"/>
</dbReference>
<dbReference type="InterPro" id="IPR036734">
    <property type="entry name" value="Neur_chan_lig-bd_sf"/>
</dbReference>
<organism evidence="4 5">
    <name type="scientific">Hucho hucho</name>
    <name type="common">huchen</name>
    <dbReference type="NCBI Taxonomy" id="62062"/>
    <lineage>
        <taxon>Eukaryota</taxon>
        <taxon>Metazoa</taxon>
        <taxon>Chordata</taxon>
        <taxon>Craniata</taxon>
        <taxon>Vertebrata</taxon>
        <taxon>Euteleostomi</taxon>
        <taxon>Actinopterygii</taxon>
        <taxon>Neopterygii</taxon>
        <taxon>Teleostei</taxon>
        <taxon>Protacanthopterygii</taxon>
        <taxon>Salmoniformes</taxon>
        <taxon>Salmonidae</taxon>
        <taxon>Salmoninae</taxon>
        <taxon>Hucho</taxon>
    </lineage>
</organism>
<proteinExistence type="predicted"/>
<sequence>MISCPKPVPPAAWYPVNYSVTILSCSPCSLSQTPAGTPTEPLKETELNDNITIFTRILDRLLDGYDNRLRPGLGEKVTEIKTNIFVTSFGPVSDTEMEYTIDVFFRQSWKDERLRFQGPMKMLPLKIGTDAQGCFLVLIRTHKSTIITSHYNSHQHRFKYYAHSKA</sequence>
<accession>A0A4W5MPB8</accession>
<dbReference type="GeneTree" id="ENSGT00940000156234"/>
<evidence type="ECO:0000313" key="5">
    <source>
        <dbReference type="Proteomes" id="UP000314982"/>
    </source>
</evidence>
<dbReference type="GO" id="GO:0005886">
    <property type="term" value="C:plasma membrane"/>
    <property type="evidence" value="ECO:0007669"/>
    <property type="project" value="UniProtKB-SubCell"/>
</dbReference>
<dbReference type="SUPFAM" id="SSF63712">
    <property type="entry name" value="Nicotinic receptor ligand binding domain-like"/>
    <property type="match status" value="1"/>
</dbReference>
<evidence type="ECO:0000259" key="3">
    <source>
        <dbReference type="Pfam" id="PF02931"/>
    </source>
</evidence>
<evidence type="ECO:0000313" key="4">
    <source>
        <dbReference type="Ensembl" id="ENSHHUP00000040302.1"/>
    </source>
</evidence>
<dbReference type="Pfam" id="PF02931">
    <property type="entry name" value="Neur_chan_LBD"/>
    <property type="match status" value="1"/>
</dbReference>
<dbReference type="Gene3D" id="2.70.170.10">
    <property type="entry name" value="Neurotransmitter-gated ion-channel ligand-binding domain"/>
    <property type="match status" value="1"/>
</dbReference>
<dbReference type="GO" id="GO:0004890">
    <property type="term" value="F:GABA-A receptor activity"/>
    <property type="evidence" value="ECO:0007669"/>
    <property type="project" value="InterPro"/>
</dbReference>
<dbReference type="PRINTS" id="PR01079">
    <property type="entry name" value="GABAARALPHA"/>
</dbReference>
<dbReference type="STRING" id="62062.ENSHHUP00000040302"/>
<name>A0A4W5MPB8_9TELE</name>
<dbReference type="InterPro" id="IPR006202">
    <property type="entry name" value="Neur_chan_lig-bd"/>
</dbReference>
<protein>
    <recommendedName>
        <fullName evidence="3">Neurotransmitter-gated ion-channel ligand-binding domain-containing protein</fullName>
    </recommendedName>
</protein>
<comment type="subcellular location">
    <subcellularLocation>
        <location evidence="1">Cell membrane</location>
        <topology evidence="1">Multi-pass membrane protein</topology>
    </subcellularLocation>
</comment>
<dbReference type="Ensembl" id="ENSHHUT00000041865.1">
    <property type="protein sequence ID" value="ENSHHUP00000040302.1"/>
    <property type="gene ID" value="ENSHHUG00000024946.1"/>
</dbReference>
<evidence type="ECO:0000256" key="2">
    <source>
        <dbReference type="ARBA" id="ARBA00023157"/>
    </source>
</evidence>
<feature type="domain" description="Neurotransmitter-gated ion-channel ligand-binding" evidence="3">
    <location>
        <begin position="55"/>
        <end position="117"/>
    </location>
</feature>
<reference evidence="4" key="3">
    <citation type="submission" date="2025-09" db="UniProtKB">
        <authorList>
            <consortium name="Ensembl"/>
        </authorList>
    </citation>
    <scope>IDENTIFICATION</scope>
</reference>
<keyword evidence="5" id="KW-1185">Reference proteome</keyword>
<dbReference type="InterPro" id="IPR001390">
    <property type="entry name" value="GABAAa_rcpt"/>
</dbReference>
<evidence type="ECO:0000256" key="1">
    <source>
        <dbReference type="ARBA" id="ARBA00004651"/>
    </source>
</evidence>
<dbReference type="AlphaFoldDB" id="A0A4W5MPB8"/>
<dbReference type="GO" id="GO:0005230">
    <property type="term" value="F:extracellular ligand-gated monoatomic ion channel activity"/>
    <property type="evidence" value="ECO:0007669"/>
    <property type="project" value="InterPro"/>
</dbReference>
<keyword evidence="2" id="KW-1015">Disulfide bond</keyword>
<dbReference type="Proteomes" id="UP000314982">
    <property type="component" value="Unassembled WGS sequence"/>
</dbReference>